<dbReference type="InterPro" id="IPR012340">
    <property type="entry name" value="NA-bd_OB-fold"/>
</dbReference>
<comment type="caution">
    <text evidence="7">The sequence shown here is derived from an EMBL/GenBank/DDBJ whole genome shotgun (WGS) entry which is preliminary data.</text>
</comment>
<feature type="domain" description="Aminoacyl-tRNA synthetase class II (D/K/N)" evidence="6">
    <location>
        <begin position="66"/>
        <end position="127"/>
    </location>
</feature>
<evidence type="ECO:0000256" key="5">
    <source>
        <dbReference type="ARBA" id="ARBA00023146"/>
    </source>
</evidence>
<dbReference type="GO" id="GO:0005829">
    <property type="term" value="C:cytosol"/>
    <property type="evidence" value="ECO:0007669"/>
    <property type="project" value="TreeGrafter"/>
</dbReference>
<dbReference type="PANTHER" id="PTHR42918:SF9">
    <property type="entry name" value="LYSINE--TRNA LIGASE"/>
    <property type="match status" value="1"/>
</dbReference>
<name>A0A3M7P6D9_BRAPC</name>
<dbReference type="SUPFAM" id="SSF50249">
    <property type="entry name" value="Nucleic acid-binding proteins"/>
    <property type="match status" value="1"/>
</dbReference>
<dbReference type="AlphaFoldDB" id="A0A3M7P6D9"/>
<accession>A0A3M7P6D9</accession>
<dbReference type="GO" id="GO:0000049">
    <property type="term" value="F:tRNA binding"/>
    <property type="evidence" value="ECO:0007669"/>
    <property type="project" value="TreeGrafter"/>
</dbReference>
<dbReference type="STRING" id="10195.A0A3M7P6D9"/>
<dbReference type="Proteomes" id="UP000276133">
    <property type="component" value="Unassembled WGS sequence"/>
</dbReference>
<dbReference type="GO" id="GO:0017101">
    <property type="term" value="C:aminoacyl-tRNA synthetase multienzyme complex"/>
    <property type="evidence" value="ECO:0007669"/>
    <property type="project" value="TreeGrafter"/>
</dbReference>
<keyword evidence="8" id="KW-1185">Reference proteome</keyword>
<organism evidence="7 8">
    <name type="scientific">Brachionus plicatilis</name>
    <name type="common">Marine rotifer</name>
    <name type="synonym">Brachionus muelleri</name>
    <dbReference type="NCBI Taxonomy" id="10195"/>
    <lineage>
        <taxon>Eukaryota</taxon>
        <taxon>Metazoa</taxon>
        <taxon>Spiralia</taxon>
        <taxon>Gnathifera</taxon>
        <taxon>Rotifera</taxon>
        <taxon>Eurotatoria</taxon>
        <taxon>Monogononta</taxon>
        <taxon>Pseudotrocha</taxon>
        <taxon>Ploima</taxon>
        <taxon>Brachionidae</taxon>
        <taxon>Brachionus</taxon>
    </lineage>
</organism>
<keyword evidence="3" id="KW-0547">Nucleotide-binding</keyword>
<evidence type="ECO:0000256" key="4">
    <source>
        <dbReference type="ARBA" id="ARBA00022840"/>
    </source>
</evidence>
<gene>
    <name evidence="7" type="ORF">BpHYR1_046787</name>
</gene>
<evidence type="ECO:0000313" key="7">
    <source>
        <dbReference type="EMBL" id="RMZ94691.1"/>
    </source>
</evidence>
<dbReference type="GO" id="GO:0005739">
    <property type="term" value="C:mitochondrion"/>
    <property type="evidence" value="ECO:0007669"/>
    <property type="project" value="TreeGrafter"/>
</dbReference>
<dbReference type="Gene3D" id="3.30.930.10">
    <property type="entry name" value="Bira Bifunctional Protein, Domain 2"/>
    <property type="match status" value="1"/>
</dbReference>
<keyword evidence="4" id="KW-0067">ATP-binding</keyword>
<dbReference type="EMBL" id="REGN01012858">
    <property type="protein sequence ID" value="RMZ94691.1"/>
    <property type="molecule type" value="Genomic_DNA"/>
</dbReference>
<dbReference type="CDD" id="cd04322">
    <property type="entry name" value="LysRS_N"/>
    <property type="match status" value="1"/>
</dbReference>
<keyword evidence="2 7" id="KW-0436">Ligase</keyword>
<dbReference type="OrthoDB" id="21243at2759"/>
<reference evidence="7 8" key="1">
    <citation type="journal article" date="2018" name="Sci. Rep.">
        <title>Genomic signatures of local adaptation to the degree of environmental predictability in rotifers.</title>
        <authorList>
            <person name="Franch-Gras L."/>
            <person name="Hahn C."/>
            <person name="Garcia-Roger E.M."/>
            <person name="Carmona M.J."/>
            <person name="Serra M."/>
            <person name="Gomez A."/>
        </authorList>
    </citation>
    <scope>NUCLEOTIDE SEQUENCE [LARGE SCALE GENOMIC DNA]</scope>
    <source>
        <strain evidence="7">HYR1</strain>
    </source>
</reference>
<proteinExistence type="predicted"/>
<dbReference type="Pfam" id="PF00152">
    <property type="entry name" value="tRNA-synt_2"/>
    <property type="match status" value="1"/>
</dbReference>
<dbReference type="InterPro" id="IPR004364">
    <property type="entry name" value="Aa-tRNA-synt_II"/>
</dbReference>
<feature type="non-terminal residue" evidence="7">
    <location>
        <position position="127"/>
    </location>
</feature>
<dbReference type="PRINTS" id="PR00982">
    <property type="entry name" value="TRNASYNTHLYS"/>
</dbReference>
<dbReference type="InterPro" id="IPR044136">
    <property type="entry name" value="Lys-tRNA-ligase_II_N"/>
</dbReference>
<dbReference type="InterPro" id="IPR018149">
    <property type="entry name" value="Lys-tRNA-synth_II_C"/>
</dbReference>
<dbReference type="GO" id="GO:0005524">
    <property type="term" value="F:ATP binding"/>
    <property type="evidence" value="ECO:0007669"/>
    <property type="project" value="UniProtKB-KW"/>
</dbReference>
<dbReference type="SUPFAM" id="SSF55681">
    <property type="entry name" value="Class II aaRS and biotin synthetases"/>
    <property type="match status" value="1"/>
</dbReference>
<evidence type="ECO:0000259" key="6">
    <source>
        <dbReference type="Pfam" id="PF00152"/>
    </source>
</evidence>
<evidence type="ECO:0000256" key="1">
    <source>
        <dbReference type="ARBA" id="ARBA00015745"/>
    </source>
</evidence>
<dbReference type="InterPro" id="IPR045864">
    <property type="entry name" value="aa-tRNA-synth_II/BPL/LPL"/>
</dbReference>
<dbReference type="PANTHER" id="PTHR42918">
    <property type="entry name" value="LYSYL-TRNA SYNTHETASE"/>
    <property type="match status" value="1"/>
</dbReference>
<dbReference type="GO" id="GO:0006430">
    <property type="term" value="P:lysyl-tRNA aminoacylation"/>
    <property type="evidence" value="ECO:0007669"/>
    <property type="project" value="InterPro"/>
</dbReference>
<dbReference type="GO" id="GO:0004824">
    <property type="term" value="F:lysine-tRNA ligase activity"/>
    <property type="evidence" value="ECO:0007669"/>
    <property type="project" value="InterPro"/>
</dbReference>
<keyword evidence="5" id="KW-0030">Aminoacyl-tRNA synthetase</keyword>
<dbReference type="Gene3D" id="2.40.50.140">
    <property type="entry name" value="Nucleic acid-binding proteins"/>
    <property type="match status" value="1"/>
</dbReference>
<evidence type="ECO:0000256" key="2">
    <source>
        <dbReference type="ARBA" id="ARBA00022598"/>
    </source>
</evidence>
<protein>
    <recommendedName>
        <fullName evidence="1">Lysine--tRNA ligase</fullName>
    </recommendedName>
</protein>
<evidence type="ECO:0000313" key="8">
    <source>
        <dbReference type="Proteomes" id="UP000276133"/>
    </source>
</evidence>
<evidence type="ECO:0000256" key="3">
    <source>
        <dbReference type="ARBA" id="ARBA00022741"/>
    </source>
</evidence>
<sequence length="127" mass="14718">MSNANFYKNQDDFVKINERVKLGDIVGVVGQPCRTKAGELSIRPSEIIILTPCLHQMPHMHYGLKDKETRFRQRYLDLMMNDWVKQKFVTKTRIIKYLRAFLDNLGFLEVETPLMNMIPGGASAKPF</sequence>